<evidence type="ECO:0000256" key="2">
    <source>
        <dbReference type="ARBA" id="ARBA00022704"/>
    </source>
</evidence>
<organism evidence="5 6">
    <name type="scientific">Pseudomonas abietaniphila</name>
    <dbReference type="NCBI Taxonomy" id="89065"/>
    <lineage>
        <taxon>Bacteria</taxon>
        <taxon>Pseudomonadati</taxon>
        <taxon>Pseudomonadota</taxon>
        <taxon>Gammaproteobacteria</taxon>
        <taxon>Pseudomonadales</taxon>
        <taxon>Pseudomonadaceae</taxon>
        <taxon>Pseudomonas</taxon>
    </lineage>
</organism>
<dbReference type="AlphaFoldDB" id="A0A1G8JVK1"/>
<feature type="signal peptide" evidence="3">
    <location>
        <begin position="1"/>
        <end position="19"/>
    </location>
</feature>
<dbReference type="PANTHER" id="PTHR36530">
    <property type="entry name" value="INHIBITOR OF CYSTEINE PEPTIDASE"/>
    <property type="match status" value="1"/>
</dbReference>
<keyword evidence="6" id="KW-1185">Reference proteome</keyword>
<evidence type="ECO:0000256" key="3">
    <source>
        <dbReference type="SAM" id="SignalP"/>
    </source>
</evidence>
<dbReference type="Pfam" id="PF09394">
    <property type="entry name" value="Inhibitor_I42"/>
    <property type="match status" value="1"/>
</dbReference>
<dbReference type="Proteomes" id="UP000182894">
    <property type="component" value="Unassembled WGS sequence"/>
</dbReference>
<dbReference type="InterPro" id="IPR052781">
    <property type="entry name" value="Cys_protease_inhibitor_I42"/>
</dbReference>
<dbReference type="PROSITE" id="PS51257">
    <property type="entry name" value="PROKAR_LIPOPROTEIN"/>
    <property type="match status" value="1"/>
</dbReference>
<dbReference type="Gene3D" id="2.60.40.2020">
    <property type="match status" value="1"/>
</dbReference>
<keyword evidence="1" id="KW-0646">Protease inhibitor</keyword>
<accession>A0A1G8JVK1</accession>
<dbReference type="SUPFAM" id="SSF141066">
    <property type="entry name" value="ICP-like"/>
    <property type="match status" value="1"/>
</dbReference>
<dbReference type="OrthoDB" id="670336at2"/>
<protein>
    <submittedName>
        <fullName evidence="5">Inhibitor of cysteine peptidase</fullName>
    </submittedName>
</protein>
<keyword evidence="3" id="KW-0732">Signal</keyword>
<gene>
    <name evidence="5" type="ORF">SAMN05216605_112176</name>
</gene>
<dbReference type="STRING" id="89065.SAMN05216605_112176"/>
<proteinExistence type="predicted"/>
<dbReference type="RefSeq" id="WP_074755727.1">
    <property type="nucleotide sequence ID" value="NZ_CP155619.1"/>
</dbReference>
<evidence type="ECO:0000313" key="6">
    <source>
        <dbReference type="Proteomes" id="UP000182894"/>
    </source>
</evidence>
<dbReference type="PANTHER" id="PTHR36530:SF1">
    <property type="entry name" value="AMOEBIASIN-1"/>
    <property type="match status" value="1"/>
</dbReference>
<feature type="domain" description="Proteinase inhibitor I42 chagasin" evidence="4">
    <location>
        <begin position="37"/>
        <end position="127"/>
    </location>
</feature>
<feature type="chain" id="PRO_5010248807" evidence="3">
    <location>
        <begin position="20"/>
        <end position="130"/>
    </location>
</feature>
<name>A0A1G8JVK1_9PSED</name>
<evidence type="ECO:0000256" key="1">
    <source>
        <dbReference type="ARBA" id="ARBA00022690"/>
    </source>
</evidence>
<dbReference type="GO" id="GO:0004869">
    <property type="term" value="F:cysteine-type endopeptidase inhibitor activity"/>
    <property type="evidence" value="ECO:0007669"/>
    <property type="project" value="UniProtKB-KW"/>
</dbReference>
<evidence type="ECO:0000259" key="4">
    <source>
        <dbReference type="Pfam" id="PF09394"/>
    </source>
</evidence>
<dbReference type="EMBL" id="FNCO01000012">
    <property type="protein sequence ID" value="SDI35181.1"/>
    <property type="molecule type" value="Genomic_DNA"/>
</dbReference>
<reference evidence="6" key="1">
    <citation type="submission" date="2016-10" db="EMBL/GenBank/DDBJ databases">
        <authorList>
            <person name="Varghese N."/>
            <person name="Submissions S."/>
        </authorList>
    </citation>
    <scope>NUCLEOTIDE SEQUENCE [LARGE SCALE GENOMIC DNA]</scope>
    <source>
        <strain evidence="6">ATCC 700689</strain>
    </source>
</reference>
<dbReference type="InterPro" id="IPR018990">
    <property type="entry name" value="Prot_inh_I42_chagasin"/>
</dbReference>
<dbReference type="InterPro" id="IPR036331">
    <property type="entry name" value="Chagasin-like_sf"/>
</dbReference>
<evidence type="ECO:0000313" key="5">
    <source>
        <dbReference type="EMBL" id="SDI35181.1"/>
    </source>
</evidence>
<keyword evidence="2" id="KW-0789">Thiol protease inhibitor</keyword>
<sequence>MTPARLLVPLSLALLAACAQQPKQIVSLDDQKDCPITLKTGQTLMLMLPSNPTTGHRWLMQNPAPSILNAMGPEVFNTPEDVGMVGTEGQSVWRYKAANAGTGHLMMVYQQPWAPEVRPERTFDCAITVN</sequence>